<proteinExistence type="predicted"/>
<evidence type="ECO:0000313" key="3">
    <source>
        <dbReference type="Proteomes" id="UP000276133"/>
    </source>
</evidence>
<dbReference type="Proteomes" id="UP000276133">
    <property type="component" value="Unassembled WGS sequence"/>
</dbReference>
<evidence type="ECO:0000256" key="1">
    <source>
        <dbReference type="SAM" id="MobiDB-lite"/>
    </source>
</evidence>
<sequence length="121" mass="13473">MFGKQPALQSDADDGPKGTNVNITPILADKPMVSQKKEKTELASNASSPVKEPHLEPRNTVVCDYKSYWVVPNSEIVPEWLEEGEAVQEGTSKTTTRLYTFFCLLFFVFCSQPFSHGEGVM</sequence>
<evidence type="ECO:0000313" key="2">
    <source>
        <dbReference type="EMBL" id="RNA25567.1"/>
    </source>
</evidence>
<accession>A0A3M7RQC1</accession>
<gene>
    <name evidence="2" type="ORF">BpHYR1_005179</name>
</gene>
<dbReference type="EMBL" id="REGN01002898">
    <property type="protein sequence ID" value="RNA25567.1"/>
    <property type="molecule type" value="Genomic_DNA"/>
</dbReference>
<name>A0A3M7RQC1_BRAPC</name>
<protein>
    <submittedName>
        <fullName evidence="2">Uncharacterized protein</fullName>
    </submittedName>
</protein>
<keyword evidence="3" id="KW-1185">Reference proteome</keyword>
<organism evidence="2 3">
    <name type="scientific">Brachionus plicatilis</name>
    <name type="common">Marine rotifer</name>
    <name type="synonym">Brachionus muelleri</name>
    <dbReference type="NCBI Taxonomy" id="10195"/>
    <lineage>
        <taxon>Eukaryota</taxon>
        <taxon>Metazoa</taxon>
        <taxon>Spiralia</taxon>
        <taxon>Gnathifera</taxon>
        <taxon>Rotifera</taxon>
        <taxon>Eurotatoria</taxon>
        <taxon>Monogononta</taxon>
        <taxon>Pseudotrocha</taxon>
        <taxon>Ploima</taxon>
        <taxon>Brachionidae</taxon>
        <taxon>Brachionus</taxon>
    </lineage>
</organism>
<comment type="caution">
    <text evidence="2">The sequence shown here is derived from an EMBL/GenBank/DDBJ whole genome shotgun (WGS) entry which is preliminary data.</text>
</comment>
<dbReference type="AlphaFoldDB" id="A0A3M7RQC1"/>
<reference evidence="2 3" key="1">
    <citation type="journal article" date="2018" name="Sci. Rep.">
        <title>Genomic signatures of local adaptation to the degree of environmental predictability in rotifers.</title>
        <authorList>
            <person name="Franch-Gras L."/>
            <person name="Hahn C."/>
            <person name="Garcia-Roger E.M."/>
            <person name="Carmona M.J."/>
            <person name="Serra M."/>
            <person name="Gomez A."/>
        </authorList>
    </citation>
    <scope>NUCLEOTIDE SEQUENCE [LARGE SCALE GENOMIC DNA]</scope>
    <source>
        <strain evidence="2">HYR1</strain>
    </source>
</reference>
<feature type="region of interest" description="Disordered" evidence="1">
    <location>
        <begin position="1"/>
        <end position="54"/>
    </location>
</feature>